<keyword evidence="3" id="KW-0697">Rotamase</keyword>
<dbReference type="InterPro" id="IPR020892">
    <property type="entry name" value="Cyclophilin-type_PPIase_CS"/>
</dbReference>
<dbReference type="PROSITE" id="PS50072">
    <property type="entry name" value="CSA_PPIASE_2"/>
    <property type="match status" value="1"/>
</dbReference>
<keyword evidence="9" id="KW-1185">Reference proteome</keyword>
<dbReference type="GO" id="GO:0006457">
    <property type="term" value="P:protein folding"/>
    <property type="evidence" value="ECO:0007669"/>
    <property type="project" value="InterPro"/>
</dbReference>
<dbReference type="STRING" id="1314777.A0A164PBF7"/>
<dbReference type="InterPro" id="IPR002130">
    <property type="entry name" value="Cyclophilin-type_PPIase_dom"/>
</dbReference>
<dbReference type="PRINTS" id="PR00153">
    <property type="entry name" value="CSAPPISMRASE"/>
</dbReference>
<evidence type="ECO:0000256" key="3">
    <source>
        <dbReference type="ARBA" id="ARBA00023110"/>
    </source>
</evidence>
<dbReference type="GO" id="GO:0005737">
    <property type="term" value="C:cytoplasm"/>
    <property type="evidence" value="ECO:0007669"/>
    <property type="project" value="TreeGrafter"/>
</dbReference>
<dbReference type="EC" id="5.2.1.8" evidence="2"/>
<evidence type="ECO:0000256" key="1">
    <source>
        <dbReference type="ARBA" id="ARBA00000971"/>
    </source>
</evidence>
<dbReference type="PANTHER" id="PTHR11071:SF561">
    <property type="entry name" value="PEPTIDYL-PROLYL CIS-TRANS ISOMERASE D-RELATED"/>
    <property type="match status" value="1"/>
</dbReference>
<proteinExistence type="predicted"/>
<keyword evidence="4 8" id="KW-0413">Isomerase</keyword>
<dbReference type="CDD" id="cd01926">
    <property type="entry name" value="cyclophilin_ABH_like"/>
    <property type="match status" value="1"/>
</dbReference>
<dbReference type="EMBL" id="KV419435">
    <property type="protein sequence ID" value="KZS88556.1"/>
    <property type="molecule type" value="Genomic_DNA"/>
</dbReference>
<organism evidence="8 9">
    <name type="scientific">Sistotremastrum niveocremeum HHB9708</name>
    <dbReference type="NCBI Taxonomy" id="1314777"/>
    <lineage>
        <taxon>Eukaryota</taxon>
        <taxon>Fungi</taxon>
        <taxon>Dikarya</taxon>
        <taxon>Basidiomycota</taxon>
        <taxon>Agaricomycotina</taxon>
        <taxon>Agaricomycetes</taxon>
        <taxon>Sistotremastrales</taxon>
        <taxon>Sistotremastraceae</taxon>
        <taxon>Sertulicium</taxon>
        <taxon>Sertulicium niveocremeum</taxon>
    </lineage>
</organism>
<dbReference type="SUPFAM" id="SSF50891">
    <property type="entry name" value="Cyclophilin-like"/>
    <property type="match status" value="1"/>
</dbReference>
<comment type="catalytic activity">
    <reaction evidence="1">
        <text>[protein]-peptidylproline (omega=180) = [protein]-peptidylproline (omega=0)</text>
        <dbReference type="Rhea" id="RHEA:16237"/>
        <dbReference type="Rhea" id="RHEA-COMP:10747"/>
        <dbReference type="Rhea" id="RHEA-COMP:10748"/>
        <dbReference type="ChEBI" id="CHEBI:83833"/>
        <dbReference type="ChEBI" id="CHEBI:83834"/>
        <dbReference type="EC" id="5.2.1.8"/>
    </reaction>
</comment>
<dbReference type="Gene3D" id="2.40.100.10">
    <property type="entry name" value="Cyclophilin-like"/>
    <property type="match status" value="1"/>
</dbReference>
<dbReference type="PANTHER" id="PTHR11071">
    <property type="entry name" value="PEPTIDYL-PROLYL CIS-TRANS ISOMERASE"/>
    <property type="match status" value="1"/>
</dbReference>
<dbReference type="AlphaFoldDB" id="A0A164PBF7"/>
<dbReference type="InterPro" id="IPR029000">
    <property type="entry name" value="Cyclophilin-like_dom_sf"/>
</dbReference>
<dbReference type="InterPro" id="IPR011990">
    <property type="entry name" value="TPR-like_helical_dom_sf"/>
</dbReference>
<evidence type="ECO:0000256" key="2">
    <source>
        <dbReference type="ARBA" id="ARBA00013194"/>
    </source>
</evidence>
<protein>
    <recommendedName>
        <fullName evidence="5">Peptidyl-prolyl cis-trans isomerase D</fullName>
        <ecNumber evidence="2">5.2.1.8</ecNumber>
    </recommendedName>
    <alternativeName>
        <fullName evidence="6">Rotamase D</fullName>
    </alternativeName>
</protein>
<dbReference type="Proteomes" id="UP000076722">
    <property type="component" value="Unassembled WGS sequence"/>
</dbReference>
<evidence type="ECO:0000259" key="7">
    <source>
        <dbReference type="PROSITE" id="PS50072"/>
    </source>
</evidence>
<dbReference type="SUPFAM" id="SSF48452">
    <property type="entry name" value="TPR-like"/>
    <property type="match status" value="1"/>
</dbReference>
<dbReference type="PROSITE" id="PS00170">
    <property type="entry name" value="CSA_PPIASE_1"/>
    <property type="match status" value="1"/>
</dbReference>
<evidence type="ECO:0000256" key="4">
    <source>
        <dbReference type="ARBA" id="ARBA00023235"/>
    </source>
</evidence>
<evidence type="ECO:0000256" key="6">
    <source>
        <dbReference type="ARBA" id="ARBA00076602"/>
    </source>
</evidence>
<accession>A0A164PBF7</accession>
<feature type="domain" description="PPIase cyclophilin-type" evidence="7">
    <location>
        <begin position="14"/>
        <end position="178"/>
    </location>
</feature>
<gene>
    <name evidence="8" type="ORF">SISNIDRAFT_552499</name>
</gene>
<evidence type="ECO:0000256" key="5">
    <source>
        <dbReference type="ARBA" id="ARBA00074451"/>
    </source>
</evidence>
<evidence type="ECO:0000313" key="9">
    <source>
        <dbReference type="Proteomes" id="UP000076722"/>
    </source>
</evidence>
<dbReference type="Pfam" id="PF00160">
    <property type="entry name" value="Pro_isomerase"/>
    <property type="match status" value="1"/>
</dbReference>
<dbReference type="OrthoDB" id="193499at2759"/>
<reference evidence="8 9" key="1">
    <citation type="journal article" date="2016" name="Mol. Biol. Evol.">
        <title>Comparative Genomics of Early-Diverging Mushroom-Forming Fungi Provides Insights into the Origins of Lignocellulose Decay Capabilities.</title>
        <authorList>
            <person name="Nagy L.G."/>
            <person name="Riley R."/>
            <person name="Tritt A."/>
            <person name="Adam C."/>
            <person name="Daum C."/>
            <person name="Floudas D."/>
            <person name="Sun H."/>
            <person name="Yadav J.S."/>
            <person name="Pangilinan J."/>
            <person name="Larsson K.H."/>
            <person name="Matsuura K."/>
            <person name="Barry K."/>
            <person name="Labutti K."/>
            <person name="Kuo R."/>
            <person name="Ohm R.A."/>
            <person name="Bhattacharya S.S."/>
            <person name="Shirouzu T."/>
            <person name="Yoshinaga Y."/>
            <person name="Martin F.M."/>
            <person name="Grigoriev I.V."/>
            <person name="Hibbett D.S."/>
        </authorList>
    </citation>
    <scope>NUCLEOTIDE SEQUENCE [LARGE SCALE GENOMIC DNA]</scope>
    <source>
        <strain evidence="8 9">HHB9708</strain>
    </source>
</reference>
<dbReference type="Gene3D" id="1.25.40.10">
    <property type="entry name" value="Tetratricopeptide repeat domain"/>
    <property type="match status" value="1"/>
</dbReference>
<dbReference type="FunFam" id="2.40.100.10:FF:000022">
    <property type="entry name" value="Peptidyl-prolyl cis-trans isomerase CYP95"/>
    <property type="match status" value="1"/>
</dbReference>
<dbReference type="GO" id="GO:0003755">
    <property type="term" value="F:peptidyl-prolyl cis-trans isomerase activity"/>
    <property type="evidence" value="ECO:0007669"/>
    <property type="project" value="UniProtKB-KW"/>
</dbReference>
<name>A0A164PBF7_9AGAM</name>
<dbReference type="GO" id="GO:0016018">
    <property type="term" value="F:cyclosporin A binding"/>
    <property type="evidence" value="ECO:0007669"/>
    <property type="project" value="TreeGrafter"/>
</dbReference>
<evidence type="ECO:0000313" key="8">
    <source>
        <dbReference type="EMBL" id="KZS88556.1"/>
    </source>
</evidence>
<sequence length="373" mass="41256">MAESAGSANRPIGFFDITIGDKPAGRIAFTLFEDLLPRTVENFKCLLTGEKGIGKRGKPLHFKGSPFHRVIKGFMCQGGDFTEGNGTGGESIYGDKFEDEAFPVNHTKPFLLSMANAGKDTNSSQFFITTAKTPHLDGKHVVFGEVFRGKSVVRQIERFPTEPSDRPTEPIVIADCGILSPDDPSLTEAVELPKDGDKYEDYPEDEDVDLETDDGVQKAVAIAKDIREIGNKLFKEGKFAEARAKYEKSLRYLDVHPVLPESTSEEVKTSYYAILTPLLLNGALASIKITPSTSSNYRIAISYTTRAINTGALYRRALGRVGVKEDDEAERDLLEASKFVKGDAAILNELEKVKQRKKEKREKDKKAYKGLFS</sequence>